<dbReference type="Pfam" id="PF13556">
    <property type="entry name" value="HTH_30"/>
    <property type="match status" value="1"/>
</dbReference>
<dbReference type="OrthoDB" id="4534407at2"/>
<dbReference type="EMBL" id="QJKF01000002">
    <property type="protein sequence ID" value="PXX69240.1"/>
    <property type="molecule type" value="Genomic_DNA"/>
</dbReference>
<evidence type="ECO:0000259" key="2">
    <source>
        <dbReference type="Pfam" id="PF14361"/>
    </source>
</evidence>
<reference evidence="3 4" key="1">
    <citation type="submission" date="2018-05" db="EMBL/GenBank/DDBJ databases">
        <title>Genomic Encyclopedia of Type Strains, Phase IV (KMG-IV): sequencing the most valuable type-strain genomes for metagenomic binning, comparative biology and taxonomic classification.</title>
        <authorList>
            <person name="Goeker M."/>
        </authorList>
    </citation>
    <scope>NUCLEOTIDE SEQUENCE [LARGE SCALE GENOMIC DNA]</scope>
    <source>
        <strain evidence="3 4">DSM 44704</strain>
    </source>
</reference>
<protein>
    <submittedName>
        <fullName evidence="3">PucR-like helix-turn-helix protein</fullName>
    </submittedName>
</protein>
<dbReference type="RefSeq" id="WP_040737871.1">
    <property type="nucleotide sequence ID" value="NZ_QJKF01000002.1"/>
</dbReference>
<gene>
    <name evidence="3" type="ORF">DFR70_102928</name>
</gene>
<evidence type="ECO:0000313" key="4">
    <source>
        <dbReference type="Proteomes" id="UP000247569"/>
    </source>
</evidence>
<dbReference type="InterPro" id="IPR042070">
    <property type="entry name" value="PucR_C-HTH_sf"/>
</dbReference>
<proteinExistence type="predicted"/>
<dbReference type="InterPro" id="IPR025736">
    <property type="entry name" value="PucR_C-HTH_dom"/>
</dbReference>
<feature type="domain" description="RsbT co-antagonist protein RsbRD N-terminal" evidence="2">
    <location>
        <begin position="29"/>
        <end position="166"/>
    </location>
</feature>
<keyword evidence="4" id="KW-1185">Reference proteome</keyword>
<feature type="domain" description="PucR C-terminal helix-turn-helix" evidence="1">
    <location>
        <begin position="345"/>
        <end position="403"/>
    </location>
</feature>
<evidence type="ECO:0000313" key="3">
    <source>
        <dbReference type="EMBL" id="PXX69240.1"/>
    </source>
</evidence>
<dbReference type="Gene3D" id="1.10.10.2840">
    <property type="entry name" value="PucR C-terminal helix-turn-helix domain"/>
    <property type="match status" value="1"/>
</dbReference>
<organism evidence="3 4">
    <name type="scientific">Nocardia tenerifensis</name>
    <dbReference type="NCBI Taxonomy" id="228006"/>
    <lineage>
        <taxon>Bacteria</taxon>
        <taxon>Bacillati</taxon>
        <taxon>Actinomycetota</taxon>
        <taxon>Actinomycetes</taxon>
        <taxon>Mycobacteriales</taxon>
        <taxon>Nocardiaceae</taxon>
        <taxon>Nocardia</taxon>
    </lineage>
</organism>
<dbReference type="PANTHER" id="PTHR33744">
    <property type="entry name" value="CARBOHYDRATE DIACID REGULATOR"/>
    <property type="match status" value="1"/>
</dbReference>
<dbReference type="Pfam" id="PF14361">
    <property type="entry name" value="RsbRD_N"/>
    <property type="match status" value="1"/>
</dbReference>
<name>A0A318KDT3_9NOCA</name>
<accession>A0A318KDT3</accession>
<dbReference type="InterPro" id="IPR051448">
    <property type="entry name" value="CdaR-like_regulators"/>
</dbReference>
<sequence>MSTSAPGVIQELEIAGIAAVLHLRRYPRLSHRLLDHVTGVADDVAPSPKLPCGVVRREAAEVVAGCLGLVAQALQGRPPGEIPSTLRTKMEDWAAEGVALETVQHATHLGFRFVLDLLSRRATSADSRAMVVASQRLAEVLDRVITTFTRAYLREIRADATQRHAAAEIMAAALIAGSSTAAMARESGFPDATGYLVLALAVPGSPEQPAGPSPDRLEARRRLRRLRTELAIHPDAPLGLLSESGGTVLIPEERLDDSAAVELFECLRSAARAPLLAAMVHSPRHEIPDAAHRAHELLDLVQRLNRPPGLYRFTDLALEYQITRPGPARQRLSALLDPLRSQPELLHTLALYIANNHHRHRTAATLHIHANTLDYRLRRIAKYTGLDPSRSDGLWHLQSALIAHAYETEPATTARCG</sequence>
<dbReference type="AlphaFoldDB" id="A0A318KDT3"/>
<dbReference type="PANTHER" id="PTHR33744:SF7">
    <property type="entry name" value="PUCR FAMILY TRANSCRIPTIONAL REGULATOR"/>
    <property type="match status" value="1"/>
</dbReference>
<evidence type="ECO:0000259" key="1">
    <source>
        <dbReference type="Pfam" id="PF13556"/>
    </source>
</evidence>
<dbReference type="InterPro" id="IPR025751">
    <property type="entry name" value="RsbRD_N_dom"/>
</dbReference>
<comment type="caution">
    <text evidence="3">The sequence shown here is derived from an EMBL/GenBank/DDBJ whole genome shotgun (WGS) entry which is preliminary data.</text>
</comment>
<dbReference type="Proteomes" id="UP000247569">
    <property type="component" value="Unassembled WGS sequence"/>
</dbReference>